<dbReference type="EC" id="1.-.-.-" evidence="4"/>
<comment type="caution">
    <text evidence="4">The sequence shown here is derived from an EMBL/GenBank/DDBJ whole genome shotgun (WGS) entry which is preliminary data.</text>
</comment>
<organism evidence="4 5">
    <name type="scientific">Georgenia alba</name>
    <dbReference type="NCBI Taxonomy" id="2233858"/>
    <lineage>
        <taxon>Bacteria</taxon>
        <taxon>Bacillati</taxon>
        <taxon>Actinomycetota</taxon>
        <taxon>Actinomycetes</taxon>
        <taxon>Micrococcales</taxon>
        <taxon>Bogoriellaceae</taxon>
        <taxon>Georgenia</taxon>
    </lineage>
</organism>
<evidence type="ECO:0000313" key="5">
    <source>
        <dbReference type="Proteomes" id="UP001596455"/>
    </source>
</evidence>
<dbReference type="PANTHER" id="PTHR48106:SF18">
    <property type="entry name" value="QUINONE OXIDOREDUCTASE PIG3"/>
    <property type="match status" value="1"/>
</dbReference>
<keyword evidence="1" id="KW-0521">NADP</keyword>
<dbReference type="EMBL" id="JBHTCQ010000001">
    <property type="protein sequence ID" value="MFC7404517.1"/>
    <property type="molecule type" value="Genomic_DNA"/>
</dbReference>
<dbReference type="Pfam" id="PF13602">
    <property type="entry name" value="ADH_zinc_N_2"/>
    <property type="match status" value="1"/>
</dbReference>
<dbReference type="SUPFAM" id="SSF51735">
    <property type="entry name" value="NAD(P)-binding Rossmann-fold domains"/>
    <property type="match status" value="1"/>
</dbReference>
<dbReference type="Proteomes" id="UP001596455">
    <property type="component" value="Unassembled WGS sequence"/>
</dbReference>
<dbReference type="Gene3D" id="3.40.50.720">
    <property type="entry name" value="NAD(P)-binding Rossmann-like Domain"/>
    <property type="match status" value="1"/>
</dbReference>
<evidence type="ECO:0000259" key="3">
    <source>
        <dbReference type="SMART" id="SM00829"/>
    </source>
</evidence>
<sequence length="313" mass="32132">MRAVGVREFGGPEALEVLELPEPHAGPGQVRLHVAAATVNPSDVATRAGLRPGVDAAPVIPGWDAAGVLDEVAADVTRGVADLTVGDAVIAVVPPFRPEGGAYVEKLVVDADQVAPAPAGTDLVHAATVPMNGLTALRALDLLDLPDGGVLAVSGAAGALGGYLLQLAALRGLRTIAIAREHDRELLSSLAPHDFVPAGPDVAARVRAVVPEGVDGAVDAALLHAELVPAVRDGGGFVSVRGWHEDVGRGVTVHPVMVGDYVHRADLLRELTGLVEDGRLTPRVARTFPAAQAAEAHRLLEAGGLRGRPVLTF</sequence>
<feature type="domain" description="Enoyl reductase (ER)" evidence="3">
    <location>
        <begin position="10"/>
        <end position="311"/>
    </location>
</feature>
<evidence type="ECO:0000256" key="2">
    <source>
        <dbReference type="ARBA" id="ARBA00023002"/>
    </source>
</evidence>
<dbReference type="InterPro" id="IPR036291">
    <property type="entry name" value="NAD(P)-bd_dom_sf"/>
</dbReference>
<dbReference type="InterPro" id="IPR011032">
    <property type="entry name" value="GroES-like_sf"/>
</dbReference>
<protein>
    <submittedName>
        <fullName evidence="4">NADP-dependent oxidoreductase</fullName>
        <ecNumber evidence="4">1.-.-.-</ecNumber>
    </submittedName>
</protein>
<evidence type="ECO:0000256" key="1">
    <source>
        <dbReference type="ARBA" id="ARBA00022857"/>
    </source>
</evidence>
<dbReference type="SMART" id="SM00829">
    <property type="entry name" value="PKS_ER"/>
    <property type="match status" value="1"/>
</dbReference>
<dbReference type="PANTHER" id="PTHR48106">
    <property type="entry name" value="QUINONE OXIDOREDUCTASE PIG3-RELATED"/>
    <property type="match status" value="1"/>
</dbReference>
<dbReference type="SUPFAM" id="SSF50129">
    <property type="entry name" value="GroES-like"/>
    <property type="match status" value="1"/>
</dbReference>
<gene>
    <name evidence="4" type="ORF">ACFQQL_05310</name>
</gene>
<dbReference type="Pfam" id="PF08240">
    <property type="entry name" value="ADH_N"/>
    <property type="match status" value="1"/>
</dbReference>
<dbReference type="InterPro" id="IPR013154">
    <property type="entry name" value="ADH-like_N"/>
</dbReference>
<dbReference type="GO" id="GO:0016491">
    <property type="term" value="F:oxidoreductase activity"/>
    <property type="evidence" value="ECO:0007669"/>
    <property type="project" value="UniProtKB-KW"/>
</dbReference>
<proteinExistence type="predicted"/>
<name>A0ABW2Q7E0_9MICO</name>
<evidence type="ECO:0000313" key="4">
    <source>
        <dbReference type="EMBL" id="MFC7404517.1"/>
    </source>
</evidence>
<dbReference type="Gene3D" id="3.90.180.10">
    <property type="entry name" value="Medium-chain alcohol dehydrogenases, catalytic domain"/>
    <property type="match status" value="1"/>
</dbReference>
<dbReference type="CDD" id="cd05289">
    <property type="entry name" value="MDR_like_2"/>
    <property type="match status" value="1"/>
</dbReference>
<keyword evidence="2 4" id="KW-0560">Oxidoreductase</keyword>
<accession>A0ABW2Q7E0</accession>
<dbReference type="RefSeq" id="WP_382391985.1">
    <property type="nucleotide sequence ID" value="NZ_JBHTCQ010000001.1"/>
</dbReference>
<reference evidence="5" key="1">
    <citation type="journal article" date="2019" name="Int. J. Syst. Evol. Microbiol.">
        <title>The Global Catalogue of Microorganisms (GCM) 10K type strain sequencing project: providing services to taxonomists for standard genome sequencing and annotation.</title>
        <authorList>
            <consortium name="The Broad Institute Genomics Platform"/>
            <consortium name="The Broad Institute Genome Sequencing Center for Infectious Disease"/>
            <person name="Wu L."/>
            <person name="Ma J."/>
        </authorList>
    </citation>
    <scope>NUCLEOTIDE SEQUENCE [LARGE SCALE GENOMIC DNA]</scope>
    <source>
        <strain evidence="5">JCM 1490</strain>
    </source>
</reference>
<keyword evidence="5" id="KW-1185">Reference proteome</keyword>
<dbReference type="InterPro" id="IPR020843">
    <property type="entry name" value="ER"/>
</dbReference>